<evidence type="ECO:0000313" key="2">
    <source>
        <dbReference type="EMBL" id="GAA1493007.1"/>
    </source>
</evidence>
<keyword evidence="3" id="KW-1185">Reference proteome</keyword>
<accession>A0ABN1ZEC5</accession>
<evidence type="ECO:0008006" key="4">
    <source>
        <dbReference type="Google" id="ProtNLM"/>
    </source>
</evidence>
<evidence type="ECO:0000256" key="1">
    <source>
        <dbReference type="SAM" id="SignalP"/>
    </source>
</evidence>
<sequence length="110" mass="11416">MNKRLTVVGLSLVAALCLPAPALAAEGGSADADAPASTRTIVRVGGGYWEYGISNGFVQSFYSHAGKTHKATACDGKNRCAYSGWKPKGAYASAIRDKTASGNTAYWGVQ</sequence>
<dbReference type="Proteomes" id="UP001501742">
    <property type="component" value="Unassembled WGS sequence"/>
</dbReference>
<gene>
    <name evidence="2" type="ORF">GCM10009627_13530</name>
</gene>
<organism evidence="2 3">
    <name type="scientific">Curtobacterium herbarum</name>
    <dbReference type="NCBI Taxonomy" id="150122"/>
    <lineage>
        <taxon>Bacteria</taxon>
        <taxon>Bacillati</taxon>
        <taxon>Actinomycetota</taxon>
        <taxon>Actinomycetes</taxon>
        <taxon>Micrococcales</taxon>
        <taxon>Microbacteriaceae</taxon>
        <taxon>Curtobacterium</taxon>
    </lineage>
</organism>
<dbReference type="NCBIfam" id="TIGR01653">
    <property type="entry name" value="lactococcin_972"/>
    <property type="match status" value="1"/>
</dbReference>
<dbReference type="Pfam" id="PF09683">
    <property type="entry name" value="Lactococcin_972"/>
    <property type="match status" value="1"/>
</dbReference>
<dbReference type="InterPro" id="IPR006540">
    <property type="entry name" value="Lactococcin_972"/>
</dbReference>
<dbReference type="RefSeq" id="WP_204606620.1">
    <property type="nucleotide sequence ID" value="NZ_BAAAJX010000005.1"/>
</dbReference>
<keyword evidence="1" id="KW-0732">Signal</keyword>
<evidence type="ECO:0000313" key="3">
    <source>
        <dbReference type="Proteomes" id="UP001501742"/>
    </source>
</evidence>
<feature type="chain" id="PRO_5046451573" description="Lactococcin 972 family bacteriocin" evidence="1">
    <location>
        <begin position="25"/>
        <end position="110"/>
    </location>
</feature>
<feature type="signal peptide" evidence="1">
    <location>
        <begin position="1"/>
        <end position="24"/>
    </location>
</feature>
<comment type="caution">
    <text evidence="2">The sequence shown here is derived from an EMBL/GenBank/DDBJ whole genome shotgun (WGS) entry which is preliminary data.</text>
</comment>
<name>A0ABN1ZEC5_9MICO</name>
<proteinExistence type="predicted"/>
<reference evidence="2 3" key="1">
    <citation type="journal article" date="2019" name="Int. J. Syst. Evol. Microbiol.">
        <title>The Global Catalogue of Microorganisms (GCM) 10K type strain sequencing project: providing services to taxonomists for standard genome sequencing and annotation.</title>
        <authorList>
            <consortium name="The Broad Institute Genomics Platform"/>
            <consortium name="The Broad Institute Genome Sequencing Center for Infectious Disease"/>
            <person name="Wu L."/>
            <person name="Ma J."/>
        </authorList>
    </citation>
    <scope>NUCLEOTIDE SEQUENCE [LARGE SCALE GENOMIC DNA]</scope>
    <source>
        <strain evidence="2 3">JCM 12140</strain>
    </source>
</reference>
<protein>
    <recommendedName>
        <fullName evidence="4">Lactococcin 972 family bacteriocin</fullName>
    </recommendedName>
</protein>
<dbReference type="EMBL" id="BAAAJX010000005">
    <property type="protein sequence ID" value="GAA1493007.1"/>
    <property type="molecule type" value="Genomic_DNA"/>
</dbReference>
<dbReference type="Gene3D" id="2.60.40.2850">
    <property type="match status" value="1"/>
</dbReference>